<protein>
    <submittedName>
        <fullName evidence="1">ATP-binding cassette domain-containing protein</fullName>
    </submittedName>
</protein>
<organism evidence="1 2">
    <name type="scientific">Hominisplanchenecus murintestinalis</name>
    <dbReference type="NCBI Taxonomy" id="2941517"/>
    <lineage>
        <taxon>Bacteria</taxon>
        <taxon>Bacillati</taxon>
        <taxon>Bacillota</taxon>
        <taxon>Clostridia</taxon>
        <taxon>Lachnospirales</taxon>
        <taxon>Lachnospiraceae</taxon>
        <taxon>Hominisplanchenecus</taxon>
    </lineage>
</organism>
<evidence type="ECO:0000313" key="1">
    <source>
        <dbReference type="EMBL" id="TGY00813.1"/>
    </source>
</evidence>
<evidence type="ECO:0000313" key="2">
    <source>
        <dbReference type="Proteomes" id="UP000307720"/>
    </source>
</evidence>
<gene>
    <name evidence="1" type="ORF">E5357_01175</name>
</gene>
<dbReference type="Proteomes" id="UP000307720">
    <property type="component" value="Unassembled WGS sequence"/>
</dbReference>
<comment type="caution">
    <text evidence="1">The sequence shown here is derived from an EMBL/GenBank/DDBJ whole genome shotgun (WGS) entry which is preliminary data.</text>
</comment>
<reference evidence="1" key="1">
    <citation type="submission" date="2019-04" db="EMBL/GenBank/DDBJ databases">
        <title>Microbes associate with the intestines of laboratory mice.</title>
        <authorList>
            <person name="Navarre W."/>
            <person name="Wong E."/>
            <person name="Huang K."/>
            <person name="Tropini C."/>
            <person name="Ng K."/>
            <person name="Yu B."/>
        </authorList>
    </citation>
    <scope>NUCLEOTIDE SEQUENCE</scope>
    <source>
        <strain evidence="1">NM72_1-8</strain>
    </source>
</reference>
<sequence length="636" mass="72041">MILACQNINKAFGTNEILKNASFHVEEREKTAIVGINGAGKSTLLKIIMRELPADSGEIILAKGTTIGYLAQHEAVSSGNTIYEELLEVKRDLITMEETIRSMELEMKTLQGDALTQLLESYNRLSTEFERRDGYAYQSELAGVLKGLGFKEEEFSKKVETLSGGQKTRAALGKLLLSKPDIILLDEPTNHLDMNSIAWLETYLLSYPGAVIIVAHDRYFLNRVVTKVVEIDNGYVTTFSGNYSAYAEKKKQLRDNALKAWMNQQQEIKHQQEVITKLKSFNREKSIKRAESREKMLEKIEVLEKPVEINDEIRIKLEPRTVSGNDVLTVEGLSKSFGENHLFTSLNFEIKRGERVAVIGNNGTGKTTLLKIINQVLPADTGRFTLGSKVKIGYYDQEHHVLHMEKTMFEELSDAYPTLTNTQIRNVLAAFLFTGDDVFKRISDLSGGERGRVSLAKLMLSEANFIILDEPTNHLDITSKEILENALNNYTGTVLYVSHDRYFINQTATRILELTGNTLVNYIGNYDYYLEKKEELTQIYAPQAAEAAGTEKASVAKLSWQQKKEEQALLRKKQNELKKTEARIHELETRDSEIDALMEDEEVFTDVAKCIELSTEKAVIAEELEVLYEMWETLAE</sequence>
<keyword evidence="1" id="KW-0547">Nucleotide-binding</keyword>
<name>A0AC61R3S9_9FIRM</name>
<keyword evidence="2" id="KW-1185">Reference proteome</keyword>
<keyword evidence="1" id="KW-0067">ATP-binding</keyword>
<dbReference type="EMBL" id="SRZB01000001">
    <property type="protein sequence ID" value="TGY00813.1"/>
    <property type="molecule type" value="Genomic_DNA"/>
</dbReference>
<accession>A0AC61R3S9</accession>
<proteinExistence type="predicted"/>